<organism evidence="1 2">
    <name type="scientific">Streptococcus pneumoniae</name>
    <dbReference type="NCBI Taxonomy" id="1313"/>
    <lineage>
        <taxon>Bacteria</taxon>
        <taxon>Bacillati</taxon>
        <taxon>Bacillota</taxon>
        <taxon>Bacilli</taxon>
        <taxon>Lactobacillales</taxon>
        <taxon>Streptococcaceae</taxon>
        <taxon>Streptococcus</taxon>
    </lineage>
</organism>
<accession>A0A6G2DWV9</accession>
<proteinExistence type="predicted"/>
<feature type="non-terminal residue" evidence="1">
    <location>
        <position position="1"/>
    </location>
</feature>
<name>A0A6G2DWV9_STREE</name>
<dbReference type="EMBL" id="WNHS01000593">
    <property type="protein sequence ID" value="MTW25757.1"/>
    <property type="molecule type" value="Genomic_DNA"/>
</dbReference>
<dbReference type="AlphaFoldDB" id="A0A6G2DWV9"/>
<comment type="caution">
    <text evidence="1">The sequence shown here is derived from an EMBL/GenBank/DDBJ whole genome shotgun (WGS) entry which is preliminary data.</text>
</comment>
<gene>
    <name evidence="1" type="ORF">GM537_13330</name>
</gene>
<protein>
    <submittedName>
        <fullName evidence="1">Branched-chain amino acid transporter AzlD</fullName>
    </submittedName>
</protein>
<sequence>FLPVSIIFALILSRVVTGKVGNLPQIK</sequence>
<evidence type="ECO:0000313" key="1">
    <source>
        <dbReference type="EMBL" id="MTW25757.1"/>
    </source>
</evidence>
<evidence type="ECO:0000313" key="2">
    <source>
        <dbReference type="Proteomes" id="UP000490982"/>
    </source>
</evidence>
<dbReference type="Proteomes" id="UP000490982">
    <property type="component" value="Unassembled WGS sequence"/>
</dbReference>
<reference evidence="1 2" key="1">
    <citation type="submission" date="2019-11" db="EMBL/GenBank/DDBJ databases">
        <title>Growth characteristics of pneumococcus vary with the chemical composition of the capsule and with environmental conditions.</title>
        <authorList>
            <person name="Tothpal A."/>
            <person name="Desobry K."/>
            <person name="Joshi S."/>
            <person name="Wyllie A.L."/>
            <person name="Weinberger D.M."/>
        </authorList>
    </citation>
    <scope>NUCLEOTIDE SEQUENCE [LARGE SCALE GENOMIC DNA]</scope>
    <source>
        <strain evidence="2">pnumococcus23A</strain>
    </source>
</reference>